<protein>
    <submittedName>
        <fullName evidence="2">Uncharacterized protein</fullName>
    </submittedName>
</protein>
<gene>
    <name evidence="2" type="ORF">BaRGS_00014097</name>
</gene>
<organism evidence="2 3">
    <name type="scientific">Batillaria attramentaria</name>
    <dbReference type="NCBI Taxonomy" id="370345"/>
    <lineage>
        <taxon>Eukaryota</taxon>
        <taxon>Metazoa</taxon>
        <taxon>Spiralia</taxon>
        <taxon>Lophotrochozoa</taxon>
        <taxon>Mollusca</taxon>
        <taxon>Gastropoda</taxon>
        <taxon>Caenogastropoda</taxon>
        <taxon>Sorbeoconcha</taxon>
        <taxon>Cerithioidea</taxon>
        <taxon>Batillariidae</taxon>
        <taxon>Batillaria</taxon>
    </lineage>
</organism>
<dbReference type="AlphaFoldDB" id="A0ABD0L543"/>
<evidence type="ECO:0000256" key="1">
    <source>
        <dbReference type="SAM" id="MobiDB-lite"/>
    </source>
</evidence>
<reference evidence="2 3" key="1">
    <citation type="journal article" date="2023" name="Sci. Data">
        <title>Genome assembly of the Korean intertidal mud-creeper Batillaria attramentaria.</title>
        <authorList>
            <person name="Patra A.K."/>
            <person name="Ho P.T."/>
            <person name="Jun S."/>
            <person name="Lee S.J."/>
            <person name="Kim Y."/>
            <person name="Won Y.J."/>
        </authorList>
    </citation>
    <scope>NUCLEOTIDE SEQUENCE [LARGE SCALE GENOMIC DNA]</scope>
    <source>
        <strain evidence="2">Wonlab-2016</strain>
    </source>
</reference>
<accession>A0ABD0L543</accession>
<feature type="region of interest" description="Disordered" evidence="1">
    <location>
        <begin position="60"/>
        <end position="115"/>
    </location>
</feature>
<name>A0ABD0L543_9CAEN</name>
<dbReference type="EMBL" id="JACVVK020000081">
    <property type="protein sequence ID" value="KAK7494699.1"/>
    <property type="molecule type" value="Genomic_DNA"/>
</dbReference>
<evidence type="ECO:0000313" key="2">
    <source>
        <dbReference type="EMBL" id="KAK7494699.1"/>
    </source>
</evidence>
<keyword evidence="3" id="KW-1185">Reference proteome</keyword>
<comment type="caution">
    <text evidence="2">The sequence shown here is derived from an EMBL/GenBank/DDBJ whole genome shotgun (WGS) entry which is preliminary data.</text>
</comment>
<evidence type="ECO:0000313" key="3">
    <source>
        <dbReference type="Proteomes" id="UP001519460"/>
    </source>
</evidence>
<feature type="compositionally biased region" description="Basic and acidic residues" evidence="1">
    <location>
        <begin position="68"/>
        <end position="82"/>
    </location>
</feature>
<dbReference type="Proteomes" id="UP001519460">
    <property type="component" value="Unassembled WGS sequence"/>
</dbReference>
<proteinExistence type="predicted"/>
<feature type="non-terminal residue" evidence="2">
    <location>
        <position position="115"/>
    </location>
</feature>
<feature type="region of interest" description="Disordered" evidence="1">
    <location>
        <begin position="22"/>
        <end position="41"/>
    </location>
</feature>
<sequence length="115" mass="11942">MRVGKIGAADNSLSVSLRKRMSATNDENSVPGVQVKDKISGVGPLSPASVLKLSSKANILKSSSPNPVEKKAGVESTDRDKNCPVIADDIADRENSDNALASSPPENADVTPGTR</sequence>